<dbReference type="RefSeq" id="WP_253773469.1">
    <property type="nucleotide sequence ID" value="NZ_JAMTCK010000008.1"/>
</dbReference>
<accession>A0AAE3GGQ0</accession>
<dbReference type="Proteomes" id="UP001206128">
    <property type="component" value="Unassembled WGS sequence"/>
</dbReference>
<comment type="caution">
    <text evidence="1">The sequence shown here is derived from an EMBL/GenBank/DDBJ whole genome shotgun (WGS) entry which is preliminary data.</text>
</comment>
<proteinExistence type="predicted"/>
<keyword evidence="2" id="KW-1185">Reference proteome</keyword>
<evidence type="ECO:0000313" key="2">
    <source>
        <dbReference type="Proteomes" id="UP001206128"/>
    </source>
</evidence>
<dbReference type="AlphaFoldDB" id="A0AAE3GGQ0"/>
<name>A0AAE3GGQ0_9PSEU</name>
<dbReference type="InterPro" id="IPR049709">
    <property type="entry name" value="IniB-like_N"/>
</dbReference>
<gene>
    <name evidence="1" type="ORF">LX83_003906</name>
</gene>
<protein>
    <submittedName>
        <fullName evidence="1">Uncharacterized protein</fullName>
    </submittedName>
</protein>
<reference evidence="1" key="1">
    <citation type="submission" date="2022-06" db="EMBL/GenBank/DDBJ databases">
        <title>Genomic Encyclopedia of Archaeal and Bacterial Type Strains, Phase II (KMG-II): from individual species to whole genera.</title>
        <authorList>
            <person name="Goeker M."/>
        </authorList>
    </citation>
    <scope>NUCLEOTIDE SEQUENCE</scope>
    <source>
        <strain evidence="1">DSM 43935</strain>
    </source>
</reference>
<organism evidence="1 2">
    <name type="scientific">Goodfellowiella coeruleoviolacea</name>
    <dbReference type="NCBI Taxonomy" id="334858"/>
    <lineage>
        <taxon>Bacteria</taxon>
        <taxon>Bacillati</taxon>
        <taxon>Actinomycetota</taxon>
        <taxon>Actinomycetes</taxon>
        <taxon>Pseudonocardiales</taxon>
        <taxon>Pseudonocardiaceae</taxon>
        <taxon>Goodfellowiella</taxon>
    </lineage>
</organism>
<dbReference type="EMBL" id="JAMTCK010000008">
    <property type="protein sequence ID" value="MCP2167034.1"/>
    <property type="molecule type" value="Genomic_DNA"/>
</dbReference>
<sequence>MNADQTLNDFVLNLLSDSAARSAFELDPEGALQDAGLGDISALDVQEVIPLVIDNLPVQDVVGLDALQLDLPLDALEAGPAGAISQLQFVTSQLSSLPTDLGATAAGALSVDAGGFAAGGAVDSPLGSLGLTATSATASTGPAPTAAPADFSAAGDLTGALDSVTGGVVGTDALGGVTDTVALDGVTGTVTGVAGTVTGALSGVTGGLPTGDLSGVTGVVDGVTDTVAGVTSGVGFNVLGGVTDALSGVTGTLSGLTGGLVDADLGENLGTSVTNLVALGGAGVDYTVDTTVAETDKTVHNLLTGHLDDQLTDTANALQANDLGAALPPADAAVHGATATLDAVAGEVNHVVDGLGLPADLPDLAPSATLGEVTGAVTDLAEPVTELGGQTVHGVVDSPVGDVVDGLSGPANALTSTVDSLTHSTVSDVLGTVDHVTDVVNPAQLDVSDLGIGL</sequence>
<evidence type="ECO:0000313" key="1">
    <source>
        <dbReference type="EMBL" id="MCP2167034.1"/>
    </source>
</evidence>
<dbReference type="NCBIfam" id="NF038175">
    <property type="entry name" value="IniB_NTERM"/>
    <property type="match status" value="1"/>
</dbReference>